<keyword evidence="3" id="KW-1185">Reference proteome</keyword>
<accession>A0ABR1J2N8</accession>
<proteinExistence type="predicted"/>
<evidence type="ECO:0000313" key="2">
    <source>
        <dbReference type="EMBL" id="KAK7447428.1"/>
    </source>
</evidence>
<evidence type="ECO:0000313" key="3">
    <source>
        <dbReference type="Proteomes" id="UP001498398"/>
    </source>
</evidence>
<feature type="region of interest" description="Disordered" evidence="1">
    <location>
        <begin position="34"/>
        <end position="74"/>
    </location>
</feature>
<dbReference type="Proteomes" id="UP001498398">
    <property type="component" value="Unassembled WGS sequence"/>
</dbReference>
<comment type="caution">
    <text evidence="2">The sequence shown here is derived from an EMBL/GenBank/DDBJ whole genome shotgun (WGS) entry which is preliminary data.</text>
</comment>
<name>A0ABR1J2N8_9AGAR</name>
<reference evidence="2 3" key="1">
    <citation type="submission" date="2024-01" db="EMBL/GenBank/DDBJ databases">
        <title>A draft genome for the cacao thread blight pathogen Marasmiellus scandens.</title>
        <authorList>
            <person name="Baruah I.K."/>
            <person name="Leung J."/>
            <person name="Bukari Y."/>
            <person name="Amoako-Attah I."/>
            <person name="Meinhardt L.W."/>
            <person name="Bailey B.A."/>
            <person name="Cohen S.P."/>
        </authorList>
    </citation>
    <scope>NUCLEOTIDE SEQUENCE [LARGE SCALE GENOMIC DNA]</scope>
    <source>
        <strain evidence="2 3">GH-19</strain>
    </source>
</reference>
<organism evidence="2 3">
    <name type="scientific">Marasmiellus scandens</name>
    <dbReference type="NCBI Taxonomy" id="2682957"/>
    <lineage>
        <taxon>Eukaryota</taxon>
        <taxon>Fungi</taxon>
        <taxon>Dikarya</taxon>
        <taxon>Basidiomycota</taxon>
        <taxon>Agaricomycotina</taxon>
        <taxon>Agaricomycetes</taxon>
        <taxon>Agaricomycetidae</taxon>
        <taxon>Agaricales</taxon>
        <taxon>Marasmiineae</taxon>
        <taxon>Omphalotaceae</taxon>
        <taxon>Marasmiellus</taxon>
    </lineage>
</organism>
<sequence length="87" mass="9092">MSRQWNGAAGIDLGGNVVDAGPKASEIADTMEDNLPVTNKPSTGVDEKVSVLPSNSDKAKALKNPESPPSATPNKARMMTIDCLLRA</sequence>
<protein>
    <submittedName>
        <fullName evidence="2">Uncharacterized protein</fullName>
    </submittedName>
</protein>
<evidence type="ECO:0000256" key="1">
    <source>
        <dbReference type="SAM" id="MobiDB-lite"/>
    </source>
</evidence>
<dbReference type="EMBL" id="JBANRG010000041">
    <property type="protein sequence ID" value="KAK7447428.1"/>
    <property type="molecule type" value="Genomic_DNA"/>
</dbReference>
<gene>
    <name evidence="2" type="ORF">VKT23_014138</name>
</gene>